<comment type="caution">
    <text evidence="17">The sequence shown here is derived from an EMBL/GenBank/DDBJ whole genome shotgun (WGS) entry which is preliminary data.</text>
</comment>
<evidence type="ECO:0000256" key="3">
    <source>
        <dbReference type="ARBA" id="ARBA00004496"/>
    </source>
</evidence>
<evidence type="ECO:0000256" key="8">
    <source>
        <dbReference type="ARBA" id="ARBA00022723"/>
    </source>
</evidence>
<sequence>MKTIGVLTSGGDAPGMNAAIRAIARTAFANGLRVKGIRNGFDGLIKGDIYEMNVSSVADIVHKGGTILGSARSLEFKTKEGQDKAMEIIKNFDIDGIVVLGGDGSFQGANVLHERGIKTIGIPCTIDNDMGYTDWTIGFDTAVETCKEAISKLRDTSSSHGRGNVVEVMGRNCGDIALYAGVAGGAESILVPEVPVDMEQVISRVQRGKARGKLHHIVVVAEGIGNPQNIAKEIQDRTGVETKLTILGHVQRGGSPALRDAIMASEMGVKAVELLIEGKSSLAIGIKGGKIFSMYIPDAIKVKSEFNTELYTIASILAN</sequence>
<keyword evidence="12 15" id="KW-0460">Magnesium</keyword>
<feature type="binding site" evidence="15">
    <location>
        <position position="162"/>
    </location>
    <ligand>
        <name>substrate</name>
        <note>ligand shared between dimeric partners</note>
    </ligand>
</feature>
<feature type="binding site" evidence="15">
    <location>
        <position position="243"/>
    </location>
    <ligand>
        <name>substrate</name>
        <note>ligand shared between dimeric partners</note>
    </ligand>
</feature>
<dbReference type="RefSeq" id="WP_408104892.1">
    <property type="nucleotide sequence ID" value="NZ_JBFNFH010000001.1"/>
</dbReference>
<feature type="binding site" description="in other chain" evidence="15">
    <location>
        <position position="154"/>
    </location>
    <ligand>
        <name>ADP</name>
        <dbReference type="ChEBI" id="CHEBI:456216"/>
        <note>allosteric activator; ligand shared between dimeric partners</note>
    </ligand>
</feature>
<evidence type="ECO:0000256" key="7">
    <source>
        <dbReference type="ARBA" id="ARBA00022679"/>
    </source>
</evidence>
<evidence type="ECO:0000256" key="10">
    <source>
        <dbReference type="ARBA" id="ARBA00022777"/>
    </source>
</evidence>
<name>A0ABW9F3R3_9FIRM</name>
<feature type="binding site" description="in other chain" evidence="15">
    <location>
        <begin position="125"/>
        <end position="127"/>
    </location>
    <ligand>
        <name>substrate</name>
        <note>ligand shared between dimeric partners</note>
    </ligand>
</feature>
<comment type="subcellular location">
    <subcellularLocation>
        <location evidence="3 15">Cytoplasm</location>
    </subcellularLocation>
</comment>
<dbReference type="InterPro" id="IPR012003">
    <property type="entry name" value="ATP_PFK_prok-type"/>
</dbReference>
<dbReference type="InterPro" id="IPR022953">
    <property type="entry name" value="ATP_PFK"/>
</dbReference>
<evidence type="ECO:0000256" key="5">
    <source>
        <dbReference type="ARBA" id="ARBA00022490"/>
    </source>
</evidence>
<comment type="catalytic activity">
    <reaction evidence="14 15">
        <text>beta-D-fructose 6-phosphate + ATP = beta-D-fructose 1,6-bisphosphate + ADP + H(+)</text>
        <dbReference type="Rhea" id="RHEA:16109"/>
        <dbReference type="ChEBI" id="CHEBI:15378"/>
        <dbReference type="ChEBI" id="CHEBI:30616"/>
        <dbReference type="ChEBI" id="CHEBI:32966"/>
        <dbReference type="ChEBI" id="CHEBI:57634"/>
        <dbReference type="ChEBI" id="CHEBI:456216"/>
        <dbReference type="EC" id="2.7.1.11"/>
    </reaction>
</comment>
<dbReference type="GO" id="GO:0003872">
    <property type="term" value="F:6-phosphofructokinase activity"/>
    <property type="evidence" value="ECO:0007669"/>
    <property type="project" value="UniProtKB-EC"/>
</dbReference>
<accession>A0ABW9F3R3</accession>
<evidence type="ECO:0000256" key="9">
    <source>
        <dbReference type="ARBA" id="ARBA00022741"/>
    </source>
</evidence>
<keyword evidence="8 15" id="KW-0479">Metal-binding</keyword>
<dbReference type="Pfam" id="PF00365">
    <property type="entry name" value="PFK"/>
    <property type="match status" value="1"/>
</dbReference>
<keyword evidence="9 15" id="KW-0547">Nucleotide-binding</keyword>
<dbReference type="EC" id="2.7.1.11" evidence="15"/>
<dbReference type="EMBL" id="JBFNFH010000001">
    <property type="protein sequence ID" value="MFM1524090.1"/>
    <property type="molecule type" value="Genomic_DNA"/>
</dbReference>
<dbReference type="Gene3D" id="3.40.50.460">
    <property type="entry name" value="Phosphofructokinase domain"/>
    <property type="match status" value="1"/>
</dbReference>
<keyword evidence="5 15" id="KW-0963">Cytoplasm</keyword>
<dbReference type="NCBIfam" id="TIGR02482">
    <property type="entry name" value="PFKA_ATP"/>
    <property type="match status" value="1"/>
</dbReference>
<comment type="cofactor">
    <cofactor evidence="1 15">
        <name>Mg(2+)</name>
        <dbReference type="ChEBI" id="CHEBI:18420"/>
    </cofactor>
</comment>
<evidence type="ECO:0000313" key="18">
    <source>
        <dbReference type="Proteomes" id="UP001629536"/>
    </source>
</evidence>
<evidence type="ECO:0000256" key="1">
    <source>
        <dbReference type="ARBA" id="ARBA00001946"/>
    </source>
</evidence>
<feature type="domain" description="Phosphofructokinase" evidence="16">
    <location>
        <begin position="4"/>
        <end position="275"/>
    </location>
</feature>
<evidence type="ECO:0000256" key="6">
    <source>
        <dbReference type="ARBA" id="ARBA00022533"/>
    </source>
</evidence>
<comment type="activity regulation">
    <text evidence="15">Allosterically activated by ADP and other diphosphonucleosides, and allosterically inhibited by phosphoenolpyruvate.</text>
</comment>
<dbReference type="PANTHER" id="PTHR13697">
    <property type="entry name" value="PHOSPHOFRUCTOKINASE"/>
    <property type="match status" value="1"/>
</dbReference>
<dbReference type="SUPFAM" id="SSF53784">
    <property type="entry name" value="Phosphofructokinase"/>
    <property type="match status" value="1"/>
</dbReference>
<keyword evidence="11 15" id="KW-0067">ATP-binding</keyword>
<keyword evidence="6 15" id="KW-0021">Allosteric enzyme</keyword>
<dbReference type="InterPro" id="IPR035966">
    <property type="entry name" value="PKF_sf"/>
</dbReference>
<comment type="function">
    <text evidence="2 15">Catalyzes the phosphorylation of D-fructose 6-phosphate to fructose 1,6-bisphosphate by ATP, the first committing step of glycolysis.</text>
</comment>
<dbReference type="HAMAP" id="MF_00339">
    <property type="entry name" value="Phosphofructokinase_I_B1"/>
    <property type="match status" value="1"/>
</dbReference>
<comment type="similarity">
    <text evidence="15">Belongs to the phosphofructokinase type A (PFKA) family. ATP-dependent PFK group I subfamily. Prokaryotic clade 'B1' sub-subfamily.</text>
</comment>
<feature type="binding site" description="in other chain" evidence="15">
    <location>
        <position position="211"/>
    </location>
    <ligand>
        <name>ADP</name>
        <dbReference type="ChEBI" id="CHEBI:456216"/>
        <note>allosteric activator; ligand shared between dimeric partners</note>
    </ligand>
</feature>
<evidence type="ECO:0000256" key="2">
    <source>
        <dbReference type="ARBA" id="ARBA00002659"/>
    </source>
</evidence>
<feature type="binding site" evidence="15">
    <location>
        <begin position="102"/>
        <end position="105"/>
    </location>
    <ligand>
        <name>ATP</name>
        <dbReference type="ChEBI" id="CHEBI:30616"/>
    </ligand>
</feature>
<evidence type="ECO:0000256" key="14">
    <source>
        <dbReference type="ARBA" id="ARBA00048070"/>
    </source>
</evidence>
<keyword evidence="10 15" id="KW-0418">Kinase</keyword>
<dbReference type="Gene3D" id="3.40.50.450">
    <property type="match status" value="1"/>
</dbReference>
<dbReference type="NCBIfam" id="NF002872">
    <property type="entry name" value="PRK03202.1"/>
    <property type="match status" value="1"/>
</dbReference>
<evidence type="ECO:0000256" key="13">
    <source>
        <dbReference type="ARBA" id="ARBA00023152"/>
    </source>
</evidence>
<feature type="binding site" description="in other chain" evidence="15">
    <location>
        <begin position="249"/>
        <end position="252"/>
    </location>
    <ligand>
        <name>substrate</name>
        <note>ligand shared between dimeric partners</note>
    </ligand>
</feature>
<feature type="binding site" evidence="15">
    <location>
        <begin position="72"/>
        <end position="73"/>
    </location>
    <ligand>
        <name>ATP</name>
        <dbReference type="ChEBI" id="CHEBI:30616"/>
    </ligand>
</feature>
<feature type="binding site" description="in other chain" evidence="15">
    <location>
        <begin position="213"/>
        <end position="215"/>
    </location>
    <ligand>
        <name>ADP</name>
        <dbReference type="ChEBI" id="CHEBI:456216"/>
        <note>allosteric activator; ligand shared between dimeric partners</note>
    </ligand>
</feature>
<protein>
    <recommendedName>
        <fullName evidence="15">ATP-dependent 6-phosphofructokinase</fullName>
        <shortName evidence="15">ATP-PFK</shortName>
        <shortName evidence="15">Phosphofructokinase</shortName>
        <ecNumber evidence="15">2.7.1.11</ecNumber>
    </recommendedName>
    <alternativeName>
        <fullName evidence="15">Phosphohexokinase</fullName>
    </alternativeName>
</protein>
<keyword evidence="7 15" id="KW-0808">Transferase</keyword>
<comment type="subunit">
    <text evidence="15">Homotetramer.</text>
</comment>
<proteinExistence type="inferred from homology"/>
<evidence type="ECO:0000259" key="16">
    <source>
        <dbReference type="Pfam" id="PF00365"/>
    </source>
</evidence>
<evidence type="ECO:0000256" key="15">
    <source>
        <dbReference type="HAMAP-Rule" id="MF_00339"/>
    </source>
</evidence>
<keyword evidence="13 15" id="KW-0324">Glycolysis</keyword>
<feature type="binding site" evidence="15">
    <location>
        <position position="103"/>
    </location>
    <ligand>
        <name>Mg(2+)</name>
        <dbReference type="ChEBI" id="CHEBI:18420"/>
        <note>catalytic</note>
    </ligand>
</feature>
<dbReference type="Proteomes" id="UP001629536">
    <property type="component" value="Unassembled WGS sequence"/>
</dbReference>
<dbReference type="InterPro" id="IPR000023">
    <property type="entry name" value="Phosphofructokinase_dom"/>
</dbReference>
<feature type="binding site" evidence="15">
    <location>
        <position position="11"/>
    </location>
    <ligand>
        <name>ATP</name>
        <dbReference type="ChEBI" id="CHEBI:30616"/>
    </ligand>
</feature>
<gene>
    <name evidence="15 17" type="primary">pfkA</name>
    <name evidence="17" type="ORF">ABGF40_00200</name>
</gene>
<reference evidence="17 18" key="1">
    <citation type="journal article" date="2024" name="Front. Microbiol.">
        <title>Pangenomic and biochemical analyses of Helcococcus ovis reveal widespread tetracycline resistance and a novel bacterial species, Helcococcus bovis.</title>
        <authorList>
            <person name="Cunha F."/>
            <person name="Zhai Y."/>
            <person name="Casaro S."/>
            <person name="Jones K.L."/>
            <person name="Hernandez M."/>
            <person name="Bisinotto R.S."/>
            <person name="Kariyawasam S."/>
            <person name="Brown M.B."/>
            <person name="Phillips A."/>
            <person name="Jeong K.C."/>
            <person name="Galvao K.N."/>
        </authorList>
    </citation>
    <scope>NUCLEOTIDE SEQUENCE [LARGE SCALE GENOMIC DNA]</scope>
    <source>
        <strain evidence="17 18">KG197</strain>
    </source>
</reference>
<evidence type="ECO:0000313" key="17">
    <source>
        <dbReference type="EMBL" id="MFM1524090.1"/>
    </source>
</evidence>
<feature type="binding site" description="in other chain" evidence="15">
    <location>
        <begin position="185"/>
        <end position="187"/>
    </location>
    <ligand>
        <name>ADP</name>
        <dbReference type="ChEBI" id="CHEBI:456216"/>
        <note>allosteric activator; ligand shared between dimeric partners</note>
    </ligand>
</feature>
<comment type="pathway">
    <text evidence="4 15">Carbohydrate degradation; glycolysis; D-glyceraldehyde 3-phosphate and glycerone phosphate from D-glucose: step 3/4.</text>
</comment>
<organism evidence="17 18">
    <name type="scientific">Helcococcus bovis</name>
    <dbReference type="NCBI Taxonomy" id="3153252"/>
    <lineage>
        <taxon>Bacteria</taxon>
        <taxon>Bacillati</taxon>
        <taxon>Bacillota</taxon>
        <taxon>Tissierellia</taxon>
        <taxon>Tissierellales</taxon>
        <taxon>Peptoniphilaceae</taxon>
        <taxon>Helcococcus</taxon>
    </lineage>
</organism>
<comment type="caution">
    <text evidence="15">Lacks conserved residue(s) required for the propagation of feature annotation.</text>
</comment>
<dbReference type="PIRSF" id="PIRSF000532">
    <property type="entry name" value="ATP_PFK_prok"/>
    <property type="match status" value="1"/>
</dbReference>
<dbReference type="PRINTS" id="PR00476">
    <property type="entry name" value="PHFRCTKINASE"/>
</dbReference>
<feature type="binding site" evidence="15">
    <location>
        <begin position="21"/>
        <end position="25"/>
    </location>
    <ligand>
        <name>ADP</name>
        <dbReference type="ChEBI" id="CHEBI:456216"/>
        <note>allosteric activator; ligand shared between dimeric partners</note>
    </ligand>
</feature>
<evidence type="ECO:0000256" key="11">
    <source>
        <dbReference type="ARBA" id="ARBA00022840"/>
    </source>
</evidence>
<dbReference type="InterPro" id="IPR012828">
    <property type="entry name" value="PFKA_ATP_prok"/>
</dbReference>
<feature type="active site" description="Proton acceptor" evidence="15">
    <location>
        <position position="127"/>
    </location>
</feature>
<keyword evidence="18" id="KW-1185">Reference proteome</keyword>
<dbReference type="PANTHER" id="PTHR13697:SF4">
    <property type="entry name" value="ATP-DEPENDENT 6-PHOSPHOFRUCTOKINASE"/>
    <property type="match status" value="1"/>
</dbReference>
<feature type="binding site" description="in other chain" evidence="15">
    <location>
        <begin position="169"/>
        <end position="171"/>
    </location>
    <ligand>
        <name>substrate</name>
        <note>ligand shared between dimeric partners</note>
    </ligand>
</feature>
<evidence type="ECO:0000256" key="4">
    <source>
        <dbReference type="ARBA" id="ARBA00004679"/>
    </source>
</evidence>
<evidence type="ECO:0000256" key="12">
    <source>
        <dbReference type="ARBA" id="ARBA00022842"/>
    </source>
</evidence>
<feature type="binding site" description="in other chain" evidence="15">
    <location>
        <position position="222"/>
    </location>
    <ligand>
        <name>substrate</name>
        <note>ligand shared between dimeric partners</note>
    </ligand>
</feature>